<gene>
    <name evidence="2" type="ORF">H9815_15260</name>
</gene>
<comment type="caution">
    <text evidence="2">The sequence shown here is derived from an EMBL/GenBank/DDBJ whole genome shotgun (WGS) entry which is preliminary data.</text>
</comment>
<accession>A0A9D2J589</accession>
<name>A0A9D2J589_9MICO</name>
<dbReference type="SUPFAM" id="SSF55174">
    <property type="entry name" value="Alpha-L RNA-binding motif"/>
    <property type="match status" value="1"/>
</dbReference>
<protein>
    <submittedName>
        <fullName evidence="2">RNA-binding S4 domain-containing protein</fullName>
    </submittedName>
</protein>
<evidence type="ECO:0000313" key="3">
    <source>
        <dbReference type="Proteomes" id="UP000824037"/>
    </source>
</evidence>
<dbReference type="Pfam" id="PF13275">
    <property type="entry name" value="S4_2"/>
    <property type="match status" value="1"/>
</dbReference>
<reference evidence="2" key="1">
    <citation type="journal article" date="2021" name="PeerJ">
        <title>Extensive microbial diversity within the chicken gut microbiome revealed by metagenomics and culture.</title>
        <authorList>
            <person name="Gilroy R."/>
            <person name="Ravi A."/>
            <person name="Getino M."/>
            <person name="Pursley I."/>
            <person name="Horton D.L."/>
            <person name="Alikhan N.F."/>
            <person name="Baker D."/>
            <person name="Gharbi K."/>
            <person name="Hall N."/>
            <person name="Watson M."/>
            <person name="Adriaenssens E.M."/>
            <person name="Foster-Nyarko E."/>
            <person name="Jarju S."/>
            <person name="Secka A."/>
            <person name="Antonio M."/>
            <person name="Oren A."/>
            <person name="Chaudhuri R.R."/>
            <person name="La Ragione R."/>
            <person name="Hildebrand F."/>
            <person name="Pallen M.J."/>
        </authorList>
    </citation>
    <scope>NUCLEOTIDE SEQUENCE</scope>
    <source>
        <strain evidence="2">ChiGjej4B4-7305</strain>
    </source>
</reference>
<dbReference type="Proteomes" id="UP000824037">
    <property type="component" value="Unassembled WGS sequence"/>
</dbReference>
<dbReference type="InterPro" id="IPR036986">
    <property type="entry name" value="S4_RNA-bd_sf"/>
</dbReference>
<dbReference type="AlphaFoldDB" id="A0A9D2J589"/>
<sequence>MATEQTEDIPIADEMIRLGQLLKLAGLVEDGASARMLLADDAVQVNNETETRRGRQLHPGDVLEIDLPTGLRRLQVTRG</sequence>
<organism evidence="2 3">
    <name type="scientific">Candidatus Ruania gallistercoris</name>
    <dbReference type="NCBI Taxonomy" id="2838746"/>
    <lineage>
        <taxon>Bacteria</taxon>
        <taxon>Bacillati</taxon>
        <taxon>Actinomycetota</taxon>
        <taxon>Actinomycetes</taxon>
        <taxon>Micrococcales</taxon>
        <taxon>Ruaniaceae</taxon>
        <taxon>Ruania</taxon>
    </lineage>
</organism>
<reference evidence="2" key="2">
    <citation type="submission" date="2021-04" db="EMBL/GenBank/DDBJ databases">
        <authorList>
            <person name="Gilroy R."/>
        </authorList>
    </citation>
    <scope>NUCLEOTIDE SEQUENCE</scope>
    <source>
        <strain evidence="2">ChiGjej4B4-7305</strain>
    </source>
</reference>
<dbReference type="GO" id="GO:0003723">
    <property type="term" value="F:RNA binding"/>
    <property type="evidence" value="ECO:0007669"/>
    <property type="project" value="UniProtKB-KW"/>
</dbReference>
<dbReference type="Gene3D" id="3.10.290.10">
    <property type="entry name" value="RNA-binding S4 domain"/>
    <property type="match status" value="1"/>
</dbReference>
<dbReference type="CDD" id="cd00165">
    <property type="entry name" value="S4"/>
    <property type="match status" value="1"/>
</dbReference>
<dbReference type="EMBL" id="DXBY01000265">
    <property type="protein sequence ID" value="HIZ37131.1"/>
    <property type="molecule type" value="Genomic_DNA"/>
</dbReference>
<keyword evidence="1" id="KW-0694">RNA-binding</keyword>
<proteinExistence type="predicted"/>
<dbReference type="PROSITE" id="PS50889">
    <property type="entry name" value="S4"/>
    <property type="match status" value="1"/>
</dbReference>
<evidence type="ECO:0000313" key="2">
    <source>
        <dbReference type="EMBL" id="HIZ37131.1"/>
    </source>
</evidence>
<evidence type="ECO:0000256" key="1">
    <source>
        <dbReference type="PROSITE-ProRule" id="PRU00182"/>
    </source>
</evidence>